<gene>
    <name evidence="1" type="ORF">UA45_21980</name>
</gene>
<dbReference type="EMBL" id="JZSH01000542">
    <property type="protein sequence ID" value="KJF75770.1"/>
    <property type="molecule type" value="Genomic_DNA"/>
</dbReference>
<proteinExistence type="predicted"/>
<reference evidence="1 2" key="1">
    <citation type="submission" date="2015-02" db="EMBL/GenBank/DDBJ databases">
        <title>Whole genome shotgun sequencing of cultured foodborne pathogen.</title>
        <authorList>
            <person name="Timme R."/>
            <person name="Allard M.W."/>
            <person name="Strain E."/>
            <person name="Evans P.S."/>
            <person name="Brown E."/>
        </authorList>
    </citation>
    <scope>NUCLEOTIDE SEQUENCE [LARGE SCALE GENOMIC DNA]</scope>
    <source>
        <strain evidence="1 2">GCSL-TSO-24</strain>
    </source>
</reference>
<name>A0A0D8L1E9_MORMO</name>
<dbReference type="AlphaFoldDB" id="A0A0D8L1E9"/>
<organism evidence="1 2">
    <name type="scientific">Morganella morganii</name>
    <name type="common">Proteus morganii</name>
    <dbReference type="NCBI Taxonomy" id="582"/>
    <lineage>
        <taxon>Bacteria</taxon>
        <taxon>Pseudomonadati</taxon>
        <taxon>Pseudomonadota</taxon>
        <taxon>Gammaproteobacteria</taxon>
        <taxon>Enterobacterales</taxon>
        <taxon>Morganellaceae</taxon>
        <taxon>Morganella</taxon>
    </lineage>
</organism>
<evidence type="ECO:0000313" key="2">
    <source>
        <dbReference type="Proteomes" id="UP000032582"/>
    </source>
</evidence>
<sequence>NWIRNGLDEINNSEIAKKIRGNAETFSATGGIRRMDFSMPPPPSKQGNTTYVTVEGAKVDQHIVTSDPTKAGNIAAAGVNKVSGIKQTYNNLDGAFPTN</sequence>
<accession>A0A0D8L1E9</accession>
<feature type="non-terminal residue" evidence="1">
    <location>
        <position position="1"/>
    </location>
</feature>
<dbReference type="Proteomes" id="UP000032582">
    <property type="component" value="Unassembled WGS sequence"/>
</dbReference>
<comment type="caution">
    <text evidence="1">The sequence shown here is derived from an EMBL/GenBank/DDBJ whole genome shotgun (WGS) entry which is preliminary data.</text>
</comment>
<dbReference type="PATRIC" id="fig|582.24.peg.6998"/>
<evidence type="ECO:0000313" key="1">
    <source>
        <dbReference type="EMBL" id="KJF75770.1"/>
    </source>
</evidence>
<protein>
    <submittedName>
        <fullName evidence="1">Uncharacterized protein</fullName>
    </submittedName>
</protein>